<proteinExistence type="predicted"/>
<evidence type="ECO:0000313" key="1">
    <source>
        <dbReference type="EMBL" id="OJJ22648.1"/>
    </source>
</evidence>
<dbReference type="EMBL" id="MLAW01000042">
    <property type="protein sequence ID" value="OJJ22648.1"/>
    <property type="molecule type" value="Genomic_DNA"/>
</dbReference>
<dbReference type="Pfam" id="PF03683">
    <property type="entry name" value="UPF0175"/>
    <property type="match status" value="1"/>
</dbReference>
<accession>A0A1L9QMJ0</accession>
<keyword evidence="2" id="KW-1185">Reference proteome</keyword>
<dbReference type="AlphaFoldDB" id="A0A1L9QMJ0"/>
<protein>
    <submittedName>
        <fullName evidence="1">Uncharacterized protein</fullName>
    </submittedName>
</protein>
<name>A0A1L9QMJ0_9CYAN</name>
<dbReference type="Proteomes" id="UP000183940">
    <property type="component" value="Unassembled WGS sequence"/>
</dbReference>
<sequence length="81" mass="9245">MNITIPDEILNSAQLSEADLKVELAISLYQQRKLSTGQARRLAEMNLLEFRREISSRGICVNYDVADFEADIETLKRMGKL</sequence>
<dbReference type="InterPro" id="IPR005368">
    <property type="entry name" value="UPF0175"/>
</dbReference>
<gene>
    <name evidence="1" type="ORF">BI308_19455</name>
</gene>
<evidence type="ECO:0000313" key="2">
    <source>
        <dbReference type="Proteomes" id="UP000183940"/>
    </source>
</evidence>
<dbReference type="STRING" id="1925591.BI308_19455"/>
<comment type="caution">
    <text evidence="1">The sequence shown here is derived from an EMBL/GenBank/DDBJ whole genome shotgun (WGS) entry which is preliminary data.</text>
</comment>
<organism evidence="1 2">
    <name type="scientific">Roseofilum reptotaenium AO1-A</name>
    <dbReference type="NCBI Taxonomy" id="1925591"/>
    <lineage>
        <taxon>Bacteria</taxon>
        <taxon>Bacillati</taxon>
        <taxon>Cyanobacteriota</taxon>
        <taxon>Cyanophyceae</taxon>
        <taxon>Desertifilales</taxon>
        <taxon>Desertifilaceae</taxon>
        <taxon>Roseofilum</taxon>
    </lineage>
</organism>
<reference evidence="1" key="1">
    <citation type="submission" date="2016-10" db="EMBL/GenBank/DDBJ databases">
        <title>CRISPR-Cas defence system in Roseofilum reptotaenium: evidence of a bacteriophage-cyanobacterium arms race in the coral black band disease.</title>
        <authorList>
            <person name="Buerger P."/>
            <person name="Wood-Charlson E.M."/>
            <person name="Weynberg K.D."/>
            <person name="Willis B."/>
            <person name="Van Oppen M.J."/>
        </authorList>
    </citation>
    <scope>NUCLEOTIDE SEQUENCE [LARGE SCALE GENOMIC DNA]</scope>
    <source>
        <strain evidence="1">AO1-A</strain>
    </source>
</reference>